<protein>
    <submittedName>
        <fullName evidence="1">Uncharacterized protein</fullName>
    </submittedName>
</protein>
<sequence>MAKGERKTIILNPANPKEKLILDLLSEQYNTSEFIKNILYRYATNNLHVDNTIINELSHNDNSDFLIDVNKVSDKDANISDSEIEDPNKNALDFLKNSF</sequence>
<comment type="caution">
    <text evidence="1">The sequence shown here is derived from an EMBL/GenBank/DDBJ whole genome shotgun (WGS) entry which is preliminary data.</text>
</comment>
<reference evidence="1 2" key="1">
    <citation type="submission" date="2018-03" db="EMBL/GenBank/DDBJ databases">
        <title>The uncultured portion of the human microbiome is neutrally assembled.</title>
        <authorList>
            <person name="Jeraldo P."/>
            <person name="Boardman L."/>
            <person name="White B.A."/>
            <person name="Nelson H."/>
            <person name="Goldenfeld N."/>
            <person name="Chia N."/>
        </authorList>
    </citation>
    <scope>NUCLEOTIDE SEQUENCE [LARGE SCALE GENOMIC DNA]</scope>
    <source>
        <strain evidence="1">CIM:MAG 903</strain>
    </source>
</reference>
<dbReference type="AlphaFoldDB" id="A0A316MAD2"/>
<dbReference type="Proteomes" id="UP000246114">
    <property type="component" value="Unassembled WGS sequence"/>
</dbReference>
<accession>A0A316MAD2</accession>
<organism evidence="1 2">
    <name type="scientific">Clostridium cadaveris</name>
    <dbReference type="NCBI Taxonomy" id="1529"/>
    <lineage>
        <taxon>Bacteria</taxon>
        <taxon>Bacillati</taxon>
        <taxon>Bacillota</taxon>
        <taxon>Clostridia</taxon>
        <taxon>Eubacteriales</taxon>
        <taxon>Clostridiaceae</taxon>
        <taxon>Clostridium</taxon>
    </lineage>
</organism>
<evidence type="ECO:0000313" key="1">
    <source>
        <dbReference type="EMBL" id="PWL55437.1"/>
    </source>
</evidence>
<dbReference type="EMBL" id="QAMZ01000006">
    <property type="protein sequence ID" value="PWL55437.1"/>
    <property type="molecule type" value="Genomic_DNA"/>
</dbReference>
<evidence type="ECO:0000313" key="2">
    <source>
        <dbReference type="Proteomes" id="UP000246114"/>
    </source>
</evidence>
<proteinExistence type="predicted"/>
<name>A0A316MAD2_9CLOT</name>
<gene>
    <name evidence="1" type="ORF">DBY38_01580</name>
</gene>